<comment type="caution">
    <text evidence="1">The sequence shown here is derived from an EMBL/GenBank/DDBJ whole genome shotgun (WGS) entry which is preliminary data.</text>
</comment>
<gene>
    <name evidence="1" type="ORF">ACFX5E_11480</name>
</gene>
<accession>A0ABW6HXF0</accession>
<sequence length="113" mass="12476">MKGIGIQVNDHNDTGDILDLKIEPIRDSSNKIVGGLVIGVTLEQNISLMLLAHQGELKSNPDLGVGIEDIVLSEDYLAFRHKIREHLKKDGLVVSELDLFEGKPFKIVAEYGK</sequence>
<evidence type="ECO:0000313" key="1">
    <source>
        <dbReference type="EMBL" id="MFE3868691.1"/>
    </source>
</evidence>
<dbReference type="Proteomes" id="UP001600109">
    <property type="component" value="Unassembled WGS sequence"/>
</dbReference>
<dbReference type="EMBL" id="JBHZPZ010000013">
    <property type="protein sequence ID" value="MFE3868691.1"/>
    <property type="molecule type" value="Genomic_DNA"/>
</dbReference>
<organism evidence="1 2">
    <name type="scientific">Flavobacterium xylosi</name>
    <dbReference type="NCBI Taxonomy" id="3230415"/>
    <lineage>
        <taxon>Bacteria</taxon>
        <taxon>Pseudomonadati</taxon>
        <taxon>Bacteroidota</taxon>
        <taxon>Flavobacteriia</taxon>
        <taxon>Flavobacteriales</taxon>
        <taxon>Flavobacteriaceae</taxon>
        <taxon>Flavobacterium</taxon>
    </lineage>
</organism>
<proteinExistence type="predicted"/>
<name>A0ABW6HXF0_9FLAO</name>
<evidence type="ECO:0000313" key="2">
    <source>
        <dbReference type="Proteomes" id="UP001600109"/>
    </source>
</evidence>
<dbReference type="RefSeq" id="WP_379855307.1">
    <property type="nucleotide sequence ID" value="NZ_JBHZPZ010000013.1"/>
</dbReference>
<protein>
    <submittedName>
        <fullName evidence="1">Uncharacterized protein</fullName>
    </submittedName>
</protein>
<keyword evidence="2" id="KW-1185">Reference proteome</keyword>
<reference evidence="1 2" key="1">
    <citation type="submission" date="2024-06" db="EMBL/GenBank/DDBJ databases">
        <title>Flavobacterium spp. isolated from glacier.</title>
        <authorList>
            <person name="Han D."/>
        </authorList>
    </citation>
    <scope>NUCLEOTIDE SEQUENCE [LARGE SCALE GENOMIC DNA]</scope>
    <source>
        <strain evidence="1 2">LS2P90</strain>
    </source>
</reference>